<dbReference type="GeneTree" id="ENSGT00390000017509"/>
<dbReference type="OMA" id="RQIWDAI"/>
<dbReference type="InterPro" id="IPR006285">
    <property type="entry name" value="Atg7"/>
</dbReference>
<feature type="domain" description="THIF-type NAD/FAD binding fold" evidence="9">
    <location>
        <begin position="321"/>
        <end position="575"/>
    </location>
</feature>
<dbReference type="GO" id="GO:0032446">
    <property type="term" value="P:protein modification by small protein conjugation"/>
    <property type="evidence" value="ECO:0007669"/>
    <property type="project" value="TreeGrafter"/>
</dbReference>
<comment type="subunit">
    <text evidence="7">Homodimer.</text>
</comment>
<dbReference type="Gene3D" id="3.40.140.70">
    <property type="entry name" value="Ubiquitin-like modifier-activating enzyme ATG7 N-terminal domain"/>
    <property type="match status" value="1"/>
</dbReference>
<dbReference type="HOGENOM" id="CLU_012998_1_0_1"/>
<keyword evidence="5 7" id="KW-0072">Autophagy</keyword>
<dbReference type="GO" id="GO:0019779">
    <property type="term" value="F:Atg8 activating enzyme activity"/>
    <property type="evidence" value="ECO:0007669"/>
    <property type="project" value="TreeGrafter"/>
</dbReference>
<comment type="similarity">
    <text evidence="1 7">Belongs to the ATG7 family.</text>
</comment>
<evidence type="ECO:0000313" key="11">
    <source>
        <dbReference type="Ensembl" id="ENSPMAP00000010560.1"/>
    </source>
</evidence>
<evidence type="ECO:0000256" key="4">
    <source>
        <dbReference type="ARBA" id="ARBA00022927"/>
    </source>
</evidence>
<protein>
    <recommendedName>
        <fullName evidence="2 7">Ubiquitin-like modifier-activating enzyme ATG7</fullName>
    </recommendedName>
    <alternativeName>
        <fullName evidence="7">Autophagy-related protein 7</fullName>
    </alternativeName>
</protein>
<dbReference type="GO" id="GO:0000422">
    <property type="term" value="P:autophagy of mitochondrion"/>
    <property type="evidence" value="ECO:0007669"/>
    <property type="project" value="TreeGrafter"/>
</dbReference>
<dbReference type="FunFam" id="3.40.140.70:FF:000001">
    <property type="entry name" value="Ubiquitin-like modifier-activating enzyme atg7"/>
    <property type="match status" value="1"/>
</dbReference>
<evidence type="ECO:0000256" key="7">
    <source>
        <dbReference type="RuleBase" id="RU366022"/>
    </source>
</evidence>
<keyword evidence="4 7" id="KW-0653">Protein transport</keyword>
<dbReference type="NCBIfam" id="TIGR01381">
    <property type="entry name" value="E1_like_apg7"/>
    <property type="match status" value="1"/>
</dbReference>
<proteinExistence type="inferred from homology"/>
<dbReference type="Gene3D" id="3.40.140.100">
    <property type="entry name" value="Ubiquitin-like modifier-activating enzyme ATG7 C-terminal domain"/>
    <property type="match status" value="1"/>
</dbReference>
<accession>S4RZB9</accession>
<dbReference type="STRING" id="7757.ENSPMAP00000010560"/>
<dbReference type="GO" id="GO:0019778">
    <property type="term" value="F:Atg12 activating enzyme activity"/>
    <property type="evidence" value="ECO:0007669"/>
    <property type="project" value="TreeGrafter"/>
</dbReference>
<evidence type="ECO:0000256" key="2">
    <source>
        <dbReference type="ARBA" id="ARBA00017647"/>
    </source>
</evidence>
<dbReference type="AlphaFoldDB" id="S4RZB9"/>
<dbReference type="PANTHER" id="PTHR10953">
    <property type="entry name" value="UBIQUITIN-ACTIVATING ENZYME E1"/>
    <property type="match status" value="1"/>
</dbReference>
<keyword evidence="7" id="KW-0833">Ubl conjugation pathway</keyword>
<organism evidence="11">
    <name type="scientific">Petromyzon marinus</name>
    <name type="common">Sea lamprey</name>
    <dbReference type="NCBI Taxonomy" id="7757"/>
    <lineage>
        <taxon>Eukaryota</taxon>
        <taxon>Metazoa</taxon>
        <taxon>Chordata</taxon>
        <taxon>Craniata</taxon>
        <taxon>Vertebrata</taxon>
        <taxon>Cyclostomata</taxon>
        <taxon>Hyperoartia</taxon>
        <taxon>Petromyzontiformes</taxon>
        <taxon>Petromyzontidae</taxon>
        <taxon>Petromyzon</taxon>
    </lineage>
</organism>
<reference evidence="11" key="1">
    <citation type="submission" date="2025-08" db="UniProtKB">
        <authorList>
            <consortium name="Ensembl"/>
        </authorList>
    </citation>
    <scope>IDENTIFICATION</scope>
</reference>
<dbReference type="Gene3D" id="3.40.50.720">
    <property type="entry name" value="NAD(P)-binding Rossmann-like Domain"/>
    <property type="match status" value="1"/>
</dbReference>
<evidence type="ECO:0000256" key="6">
    <source>
        <dbReference type="PIRSR" id="PIRSR606285-1"/>
    </source>
</evidence>
<dbReference type="SUPFAM" id="SSF69572">
    <property type="entry name" value="Activating enzymes of the ubiquitin-like proteins"/>
    <property type="match status" value="1"/>
</dbReference>
<dbReference type="Ensembl" id="ENSPMAT00000010606.1">
    <property type="protein sequence ID" value="ENSPMAP00000010560.1"/>
    <property type="gene ID" value="ENSPMAG00000009601.1"/>
</dbReference>
<feature type="region of interest" description="Disordered" evidence="8">
    <location>
        <begin position="577"/>
        <end position="599"/>
    </location>
</feature>
<dbReference type="InterPro" id="IPR000594">
    <property type="entry name" value="ThiF_NAD_FAD-bd"/>
</dbReference>
<evidence type="ECO:0000256" key="8">
    <source>
        <dbReference type="SAM" id="MobiDB-lite"/>
    </source>
</evidence>
<reference evidence="11" key="2">
    <citation type="submission" date="2025-09" db="UniProtKB">
        <authorList>
            <consortium name="Ensembl"/>
        </authorList>
    </citation>
    <scope>IDENTIFICATION</scope>
</reference>
<sequence>PAPLQFCPFSSALDSGFWHTLSQKKVNEYKLDEAAKELKGFFYNGDPPGLPARMMLEFNSFDPYGILFYFKHILLRKTRSLHNTNTLGAFKTCDKKALLDQAAQKIWEAVTSGAALQDPTLLNQFVLLTFADLKKYHFYYWFAFPALCFPDGIALLEPSLPLGERCSTAQHSRFGCFSRTLIFLLGKGKVYLSHMATSQESNMLSTSQMAMVAVYDPCTLQQHPGWPLRNLLILLAHNCHKYSLSISFAHNNFPKLHPLVVLSLPWVQRIVRKGGEYSGPKCVGWEKNQKGVLAPRMVNLSDSMDPKRLAESSVDLNLKLMRWRLVPSLDLEAVSTARCLLLGAGTLGCNVARTLLGWGVRHITFVDNARVSYSNPVRQTLYEFEDCLGGGKPKAQAAAERLRRIFPGVVSEGLSLSIPMPGHAVGLVAGGDTAVLERLVSEHDIVFLLMDTRESRWLPTVLAASKHKLVINAALGFDTFVVMRHGLKAAREDPGDTLGSLGAAAAAATSSLFSDIPGHRLGCYFCNDVVAPGDSTRDRTLDQQCTVSRPGLAMMAGALAVELMVSVLQHPERGYASASVGDDRMNEPPTPLGLIPHQV</sequence>
<dbReference type="GO" id="GO:0006995">
    <property type="term" value="P:cellular response to nitrogen starvation"/>
    <property type="evidence" value="ECO:0007669"/>
    <property type="project" value="TreeGrafter"/>
</dbReference>
<keyword evidence="3 7" id="KW-0813">Transport</keyword>
<evidence type="ECO:0000256" key="3">
    <source>
        <dbReference type="ARBA" id="ARBA00022448"/>
    </source>
</evidence>
<comment type="subcellular location">
    <subcellularLocation>
        <location evidence="7">Cytoplasm</location>
    </subcellularLocation>
    <subcellularLocation>
        <location evidence="7">Preautophagosomal structure</location>
    </subcellularLocation>
</comment>
<dbReference type="InterPro" id="IPR042523">
    <property type="entry name" value="Atg7_N_2"/>
</dbReference>
<dbReference type="Pfam" id="PF16420">
    <property type="entry name" value="ATG7_N"/>
    <property type="match status" value="1"/>
</dbReference>
<evidence type="ECO:0000256" key="1">
    <source>
        <dbReference type="ARBA" id="ARBA00010931"/>
    </source>
</evidence>
<dbReference type="Pfam" id="PF00899">
    <property type="entry name" value="ThiF"/>
    <property type="match status" value="1"/>
</dbReference>
<dbReference type="PANTHER" id="PTHR10953:SF3">
    <property type="entry name" value="UBIQUITIN-LIKE MODIFIER-ACTIVATING ENZYME ATG7"/>
    <property type="match status" value="1"/>
</dbReference>
<dbReference type="GO" id="GO:0000045">
    <property type="term" value="P:autophagosome assembly"/>
    <property type="evidence" value="ECO:0007669"/>
    <property type="project" value="TreeGrafter"/>
</dbReference>
<evidence type="ECO:0000259" key="10">
    <source>
        <dbReference type="Pfam" id="PF16420"/>
    </source>
</evidence>
<feature type="active site" description="Glycyl thioester intermediate" evidence="6">
    <location>
        <position position="545"/>
    </location>
</feature>
<comment type="function">
    <text evidence="7">E1-like activating enzyme involved in the 2 ubiquitin-like systems required for cytoplasm to vacuole transport (Cvt) and autophagy. Activates ATG12 for its conjugation with ATG5 as well as the ATG8 family proteins for their conjugation with phosphatidylethanolamine. Both systems are needed for the ATG8 association to Cvt vesicles and autophagosomes membranes. Required for autophagic death induced by caspase-8 inhibition. Required for mitophagy which contributes to regulate mitochondrial quantity and quality by eliminating the mitochondria to a basal level to fulfill cellular energy requirements and preventing excess ROS production. Modulates p53/TP53 activity to regulate cell cycle and survival during metabolic stress.</text>
</comment>
<dbReference type="InterPro" id="IPR042522">
    <property type="entry name" value="Atg7_N_1"/>
</dbReference>
<dbReference type="GO" id="GO:0000407">
    <property type="term" value="C:phagophore assembly site"/>
    <property type="evidence" value="ECO:0007669"/>
    <property type="project" value="UniProtKB-SubCell"/>
</dbReference>
<dbReference type="GO" id="GO:0015031">
    <property type="term" value="P:protein transport"/>
    <property type="evidence" value="ECO:0007669"/>
    <property type="project" value="UniProtKB-UniRule"/>
</dbReference>
<dbReference type="GO" id="GO:0034727">
    <property type="term" value="P:piecemeal microautophagy of the nucleus"/>
    <property type="evidence" value="ECO:0007669"/>
    <property type="project" value="TreeGrafter"/>
</dbReference>
<feature type="domain" description="Ubiquitin-like modifier-activating enzyme Atg7 N-terminal" evidence="10">
    <location>
        <begin position="4"/>
        <end position="304"/>
    </location>
</feature>
<dbReference type="InterPro" id="IPR035985">
    <property type="entry name" value="Ubiquitin-activating_enz"/>
</dbReference>
<name>S4RZB9_PETMA</name>
<dbReference type="InterPro" id="IPR032197">
    <property type="entry name" value="Atg7_N"/>
</dbReference>
<dbReference type="InterPro" id="IPR045886">
    <property type="entry name" value="ThiF/MoeB/HesA"/>
</dbReference>
<keyword evidence="7" id="KW-0963">Cytoplasm</keyword>
<evidence type="ECO:0000256" key="5">
    <source>
        <dbReference type="ARBA" id="ARBA00023006"/>
    </source>
</evidence>
<evidence type="ECO:0000259" key="9">
    <source>
        <dbReference type="Pfam" id="PF00899"/>
    </source>
</evidence>